<sequence length="318" mass="36568">MKKYKKLIECVLLLVAFIMLTMIIKYYFKPFFVMLFLIIMCTPIYNFLCKINIFNNKINAAISIVLVNTVIFIFFIYIGNFIIREIGINVINDFGNVDFNKIYFFKDINIADILEKVKVQITNFFNSDFIRKGALYTTDTILAYFVGNIAVYFILVDKYDIVNLSKIVLPDINIQLIYKKIGELRKMIAVEFSLVIITTVETVIGLLILGVDNAVVFGILCGILDILPYVGTILVFLPLILYNIYLKNYIIAFGIFTLYILLQVNRQILETKFMSSRLKVHPLLILISLYIGMKLFGIIGIFMGPLYVISAKEIIFSV</sequence>
<feature type="transmembrane region" description="Helical" evidence="6">
    <location>
        <begin position="215"/>
        <end position="237"/>
    </location>
</feature>
<feature type="transmembrane region" description="Helical" evidence="6">
    <location>
        <begin position="282"/>
        <end position="309"/>
    </location>
</feature>
<feature type="transmembrane region" description="Helical" evidence="6">
    <location>
        <begin position="244"/>
        <end position="262"/>
    </location>
</feature>
<feature type="transmembrane region" description="Helical" evidence="6">
    <location>
        <begin position="60"/>
        <end position="83"/>
    </location>
</feature>
<accession>A0ABW8TBF2</accession>
<organism evidence="7 8">
    <name type="scientific">Clostridium neuense</name>
    <dbReference type="NCBI Taxonomy" id="1728934"/>
    <lineage>
        <taxon>Bacteria</taxon>
        <taxon>Bacillati</taxon>
        <taxon>Bacillota</taxon>
        <taxon>Clostridia</taxon>
        <taxon>Eubacteriales</taxon>
        <taxon>Clostridiaceae</taxon>
        <taxon>Clostridium</taxon>
    </lineage>
</organism>
<keyword evidence="3 6" id="KW-0812">Transmembrane</keyword>
<feature type="transmembrane region" description="Helical" evidence="6">
    <location>
        <begin position="188"/>
        <end position="209"/>
    </location>
</feature>
<dbReference type="InterPro" id="IPR002549">
    <property type="entry name" value="AI-2E-like"/>
</dbReference>
<protein>
    <submittedName>
        <fullName evidence="7">AI-2E family transporter</fullName>
    </submittedName>
</protein>
<keyword evidence="8" id="KW-1185">Reference proteome</keyword>
<dbReference type="Pfam" id="PF01594">
    <property type="entry name" value="AI-2E_transport"/>
    <property type="match status" value="1"/>
</dbReference>
<feature type="transmembrane region" description="Helical" evidence="6">
    <location>
        <begin position="134"/>
        <end position="156"/>
    </location>
</feature>
<evidence type="ECO:0000256" key="4">
    <source>
        <dbReference type="ARBA" id="ARBA00022989"/>
    </source>
</evidence>
<evidence type="ECO:0000256" key="2">
    <source>
        <dbReference type="ARBA" id="ARBA00009773"/>
    </source>
</evidence>
<dbReference type="PANTHER" id="PTHR21716">
    <property type="entry name" value="TRANSMEMBRANE PROTEIN"/>
    <property type="match status" value="1"/>
</dbReference>
<evidence type="ECO:0000256" key="1">
    <source>
        <dbReference type="ARBA" id="ARBA00004141"/>
    </source>
</evidence>
<dbReference type="Proteomes" id="UP001623592">
    <property type="component" value="Unassembled WGS sequence"/>
</dbReference>
<evidence type="ECO:0000256" key="5">
    <source>
        <dbReference type="ARBA" id="ARBA00023136"/>
    </source>
</evidence>
<dbReference type="PANTHER" id="PTHR21716:SF68">
    <property type="entry name" value="TRANSPORT PROTEIN YTVI-RELATED"/>
    <property type="match status" value="1"/>
</dbReference>
<gene>
    <name evidence="7" type="ORF">ACJDT4_05445</name>
</gene>
<name>A0ABW8TBF2_9CLOT</name>
<comment type="caution">
    <text evidence="7">The sequence shown here is derived from an EMBL/GenBank/DDBJ whole genome shotgun (WGS) entry which is preliminary data.</text>
</comment>
<dbReference type="RefSeq" id="WP_406786529.1">
    <property type="nucleotide sequence ID" value="NZ_JBJIAA010000004.1"/>
</dbReference>
<evidence type="ECO:0000313" key="8">
    <source>
        <dbReference type="Proteomes" id="UP001623592"/>
    </source>
</evidence>
<evidence type="ECO:0000256" key="6">
    <source>
        <dbReference type="SAM" id="Phobius"/>
    </source>
</evidence>
<comment type="subcellular location">
    <subcellularLocation>
        <location evidence="1">Membrane</location>
        <topology evidence="1">Multi-pass membrane protein</topology>
    </subcellularLocation>
</comment>
<evidence type="ECO:0000313" key="7">
    <source>
        <dbReference type="EMBL" id="MFL0249859.1"/>
    </source>
</evidence>
<dbReference type="EMBL" id="JBJIAA010000004">
    <property type="protein sequence ID" value="MFL0249859.1"/>
    <property type="molecule type" value="Genomic_DNA"/>
</dbReference>
<keyword evidence="4 6" id="KW-1133">Transmembrane helix</keyword>
<feature type="transmembrane region" description="Helical" evidence="6">
    <location>
        <begin position="7"/>
        <end position="24"/>
    </location>
</feature>
<evidence type="ECO:0000256" key="3">
    <source>
        <dbReference type="ARBA" id="ARBA00022692"/>
    </source>
</evidence>
<keyword evidence="5 6" id="KW-0472">Membrane</keyword>
<feature type="transmembrane region" description="Helical" evidence="6">
    <location>
        <begin position="30"/>
        <end position="48"/>
    </location>
</feature>
<comment type="similarity">
    <text evidence="2">Belongs to the autoinducer-2 exporter (AI-2E) (TC 2.A.86) family.</text>
</comment>
<reference evidence="7 8" key="1">
    <citation type="submission" date="2024-11" db="EMBL/GenBank/DDBJ databases">
        <authorList>
            <person name="Heng Y.C."/>
            <person name="Lim A.C.H."/>
            <person name="Lee J.K.Y."/>
            <person name="Kittelmann S."/>
        </authorList>
    </citation>
    <scope>NUCLEOTIDE SEQUENCE [LARGE SCALE GENOMIC DNA]</scope>
    <source>
        <strain evidence="7 8">WILCCON 0114</strain>
    </source>
</reference>
<proteinExistence type="inferred from homology"/>